<feature type="coiled-coil region" evidence="1">
    <location>
        <begin position="67"/>
        <end position="111"/>
    </location>
</feature>
<evidence type="ECO:0000256" key="1">
    <source>
        <dbReference type="SAM" id="Coils"/>
    </source>
</evidence>
<name>K3WEE4_GLOUD</name>
<evidence type="ECO:0000313" key="3">
    <source>
        <dbReference type="Proteomes" id="UP000019132"/>
    </source>
</evidence>
<keyword evidence="1" id="KW-0175">Coiled coil</keyword>
<dbReference type="Proteomes" id="UP000019132">
    <property type="component" value="Unassembled WGS sequence"/>
</dbReference>
<reference evidence="3" key="1">
    <citation type="journal article" date="2010" name="Genome Biol.">
        <title>Genome sequence of the necrotrophic plant pathogen Pythium ultimum reveals original pathogenicity mechanisms and effector repertoire.</title>
        <authorList>
            <person name="Levesque C.A."/>
            <person name="Brouwer H."/>
            <person name="Cano L."/>
            <person name="Hamilton J.P."/>
            <person name="Holt C."/>
            <person name="Huitema E."/>
            <person name="Raffaele S."/>
            <person name="Robideau G.P."/>
            <person name="Thines M."/>
            <person name="Win J."/>
            <person name="Zerillo M.M."/>
            <person name="Beakes G.W."/>
            <person name="Boore J.L."/>
            <person name="Busam D."/>
            <person name="Dumas B."/>
            <person name="Ferriera S."/>
            <person name="Fuerstenberg S.I."/>
            <person name="Gachon C.M."/>
            <person name="Gaulin E."/>
            <person name="Govers F."/>
            <person name="Grenville-Briggs L."/>
            <person name="Horner N."/>
            <person name="Hostetler J."/>
            <person name="Jiang R.H."/>
            <person name="Johnson J."/>
            <person name="Krajaejun T."/>
            <person name="Lin H."/>
            <person name="Meijer H.J."/>
            <person name="Moore B."/>
            <person name="Morris P."/>
            <person name="Phuntmart V."/>
            <person name="Puiu D."/>
            <person name="Shetty J."/>
            <person name="Stajich J.E."/>
            <person name="Tripathy S."/>
            <person name="Wawra S."/>
            <person name="van West P."/>
            <person name="Whitty B.R."/>
            <person name="Coutinho P.M."/>
            <person name="Henrissat B."/>
            <person name="Martin F."/>
            <person name="Thomas P.D."/>
            <person name="Tyler B.M."/>
            <person name="De Vries R.P."/>
            <person name="Kamoun S."/>
            <person name="Yandell M."/>
            <person name="Tisserat N."/>
            <person name="Buell C.R."/>
        </authorList>
    </citation>
    <scope>NUCLEOTIDE SEQUENCE</scope>
    <source>
        <strain evidence="3">DAOM:BR144</strain>
    </source>
</reference>
<proteinExistence type="predicted"/>
<dbReference type="eggNOG" id="ENOG502SNIN">
    <property type="taxonomic scope" value="Eukaryota"/>
</dbReference>
<dbReference type="HOGENOM" id="CLU_546899_0_0_1"/>
<dbReference type="CDD" id="cd14686">
    <property type="entry name" value="bZIP"/>
    <property type="match status" value="1"/>
</dbReference>
<dbReference type="VEuPathDB" id="FungiDB:PYU1_G003325"/>
<reference evidence="3" key="2">
    <citation type="submission" date="2010-04" db="EMBL/GenBank/DDBJ databases">
        <authorList>
            <person name="Buell R."/>
            <person name="Hamilton J."/>
            <person name="Hostetler J."/>
        </authorList>
    </citation>
    <scope>NUCLEOTIDE SEQUENCE [LARGE SCALE GENOMIC DNA]</scope>
    <source>
        <strain evidence="3">DAOM:BR144</strain>
    </source>
</reference>
<dbReference type="AlphaFoldDB" id="K3WEE4"/>
<dbReference type="EMBL" id="GL376603">
    <property type="status" value="NOT_ANNOTATED_CDS"/>
    <property type="molecule type" value="Genomic_DNA"/>
</dbReference>
<dbReference type="InParanoid" id="K3WEE4"/>
<keyword evidence="3" id="KW-1185">Reference proteome</keyword>
<protein>
    <recommendedName>
        <fullName evidence="4">BZIP domain-containing protein</fullName>
    </recommendedName>
</protein>
<accession>K3WEE4</accession>
<dbReference type="EnsemblProtists" id="PYU1_T003335">
    <property type="protein sequence ID" value="PYU1_T003335"/>
    <property type="gene ID" value="PYU1_G003325"/>
</dbReference>
<reference evidence="2" key="3">
    <citation type="submission" date="2015-02" db="UniProtKB">
        <authorList>
            <consortium name="EnsemblProtists"/>
        </authorList>
    </citation>
    <scope>IDENTIFICATION</scope>
    <source>
        <strain evidence="2">DAOM BR144</strain>
    </source>
</reference>
<dbReference type="OMA" id="HEVGEAC"/>
<evidence type="ECO:0008006" key="4">
    <source>
        <dbReference type="Google" id="ProtNLM"/>
    </source>
</evidence>
<sequence>METSSLAYVFQTASPSDEEEMYAFLPEEQEMPLSPSDQALLMGVYPATINPESDIVRDSEEILNAPVKSLTEEEKKLRRRAQVAKSARKHRNRQKEELARLREQVLFLQEQMAKMKPPHDGDDNAESIKLEQEVITQHRKRKKVTDDIELTVEGALTDETGFANAVRGVLDKTMAAAAHIEHWFHRLPVDTLERVKMCHHIADKRLELAPFYLEHEFGSRVVKYPQYDIKLNSNGPDMEIKLLRAKEVPGYTHQEVGDAAWNTIFNFQFDVPDRFKPHVKCDRFMELDENTRYGRTIVPLLKNYAENQVTYLHSYFVVRRKVTDKCTILTWETIGMDDLHPFEDSDTALLNDEVGCTIMETAQLPNGQAQTLFRTIIHSTPPVNAIAEPRGKINEAFLTVFCRNAEIVEASARNLLRTKYPGRLHTRTEAKQKASLSNI</sequence>
<evidence type="ECO:0000313" key="2">
    <source>
        <dbReference type="EnsemblProtists" id="PYU1_T003335"/>
    </source>
</evidence>
<organism evidence="2 3">
    <name type="scientific">Globisporangium ultimum (strain ATCC 200006 / CBS 805.95 / DAOM BR144)</name>
    <name type="common">Pythium ultimum</name>
    <dbReference type="NCBI Taxonomy" id="431595"/>
    <lineage>
        <taxon>Eukaryota</taxon>
        <taxon>Sar</taxon>
        <taxon>Stramenopiles</taxon>
        <taxon>Oomycota</taxon>
        <taxon>Peronosporomycetes</taxon>
        <taxon>Pythiales</taxon>
        <taxon>Pythiaceae</taxon>
        <taxon>Globisporangium</taxon>
    </lineage>
</organism>